<dbReference type="HOGENOM" id="CLU_3140047_0_0_0"/>
<gene>
    <name evidence="2" type="ordered locus">RB10875</name>
</gene>
<name>Q7UK43_RHOBA</name>
<feature type="compositionally biased region" description="Basic and acidic residues" evidence="1">
    <location>
        <begin position="34"/>
        <end position="49"/>
    </location>
</feature>
<dbReference type="Proteomes" id="UP000001025">
    <property type="component" value="Chromosome"/>
</dbReference>
<dbReference type="KEGG" id="rba:RB10875"/>
<evidence type="ECO:0000256" key="1">
    <source>
        <dbReference type="SAM" id="MobiDB-lite"/>
    </source>
</evidence>
<organism evidence="2 3">
    <name type="scientific">Rhodopirellula baltica (strain DSM 10527 / NCIMB 13988 / SH1)</name>
    <dbReference type="NCBI Taxonomy" id="243090"/>
    <lineage>
        <taxon>Bacteria</taxon>
        <taxon>Pseudomonadati</taxon>
        <taxon>Planctomycetota</taxon>
        <taxon>Planctomycetia</taxon>
        <taxon>Pirellulales</taxon>
        <taxon>Pirellulaceae</taxon>
        <taxon>Rhodopirellula</taxon>
    </lineage>
</organism>
<dbReference type="InParanoid" id="Q7UK43"/>
<dbReference type="EMBL" id="BX294152">
    <property type="protein sequence ID" value="CAD77038.1"/>
    <property type="molecule type" value="Genomic_DNA"/>
</dbReference>
<keyword evidence="3" id="KW-1185">Reference proteome</keyword>
<sequence>MTPEESASIAQGGSPEAVDEPNEIAPDGAGVDSMRGREHSDGQAEVPKL</sequence>
<dbReference type="STRING" id="243090.RB10875"/>
<feature type="region of interest" description="Disordered" evidence="1">
    <location>
        <begin position="1"/>
        <end position="49"/>
    </location>
</feature>
<dbReference type="AlphaFoldDB" id="Q7UK43"/>
<dbReference type="EnsemblBacteria" id="CAD77038">
    <property type="protein sequence ID" value="CAD77038"/>
    <property type="gene ID" value="RB10875"/>
</dbReference>
<proteinExistence type="predicted"/>
<evidence type="ECO:0000313" key="2">
    <source>
        <dbReference type="EMBL" id="CAD77038.1"/>
    </source>
</evidence>
<accession>Q7UK43</accession>
<protein>
    <submittedName>
        <fullName evidence="2">Uncharacterized protein</fullName>
    </submittedName>
</protein>
<reference evidence="2 3" key="1">
    <citation type="journal article" date="2003" name="Proc. Natl. Acad. Sci. U.S.A.">
        <title>Complete genome sequence of the marine planctomycete Pirellula sp. strain 1.</title>
        <authorList>
            <person name="Gloeckner F.O."/>
            <person name="Kube M."/>
            <person name="Bauer M."/>
            <person name="Teeling H."/>
            <person name="Lombardot T."/>
            <person name="Ludwig W."/>
            <person name="Gade D."/>
            <person name="Beck A."/>
            <person name="Borzym K."/>
            <person name="Heitmann K."/>
            <person name="Rabus R."/>
            <person name="Schlesner H."/>
            <person name="Amann R."/>
            <person name="Reinhardt R."/>
        </authorList>
    </citation>
    <scope>NUCLEOTIDE SEQUENCE [LARGE SCALE GENOMIC DNA]</scope>
    <source>
        <strain evidence="3">DSM 10527 / NCIMB 13988 / SH1</strain>
    </source>
</reference>
<evidence type="ECO:0000313" key="3">
    <source>
        <dbReference type="Proteomes" id="UP000001025"/>
    </source>
</evidence>